<dbReference type="WBParaSite" id="maker-uti_cns_0046559-snap-gene-0.7-mRNA-1">
    <property type="protein sequence ID" value="maker-uti_cns_0046559-snap-gene-0.7-mRNA-1"/>
    <property type="gene ID" value="maker-uti_cns_0046559-snap-gene-0.7"/>
</dbReference>
<dbReference type="AlphaFoldDB" id="A0A1I8J9G8"/>
<accession>A0A1I8J9G8</accession>
<name>A0A1I8J9G8_9PLAT</name>
<evidence type="ECO:0000313" key="3">
    <source>
        <dbReference type="WBParaSite" id="maker-uti_cns_0008999-snap-gene-0.17-mRNA-1"/>
    </source>
</evidence>
<evidence type="ECO:0000313" key="1">
    <source>
        <dbReference type="Proteomes" id="UP000095280"/>
    </source>
</evidence>
<sequence length="218" mass="24626">YGGVYADLDYSLIASLDDHRRFYAVVTREPEAHSLQFFKFQWPARTMANPAFLMAAPGHSFYRHCINELRTVPFARGSPLSFAGPFGLTAILERYNAAFPVANSPLETVYIPPSYSFYPYEGNRMDASGSIYLPQRRAALSRRCDKIDETSAMQLQLYCADINNMDPITDKTQPIIAIHDMKKIGAIYDGRGAKLYFQNLTHVSNVFGSKLQMGTDWI</sequence>
<protein>
    <submittedName>
        <fullName evidence="2 3">Nucleotid_trans domain-containing protein</fullName>
    </submittedName>
</protein>
<evidence type="ECO:0000313" key="4">
    <source>
        <dbReference type="WBParaSite" id="maker-uti_cns_0046559-snap-gene-0.7-mRNA-1"/>
    </source>
</evidence>
<dbReference type="WBParaSite" id="maker-uti_cns_0008999-snap-gene-0.17-mRNA-1">
    <property type="protein sequence ID" value="maker-uti_cns_0008999-snap-gene-0.17-mRNA-1"/>
    <property type="gene ID" value="maker-uti_cns_0008999-snap-gene-0.17"/>
</dbReference>
<keyword evidence="1" id="KW-1185">Reference proteome</keyword>
<dbReference type="Proteomes" id="UP000095280">
    <property type="component" value="Unplaced"/>
</dbReference>
<evidence type="ECO:0000313" key="2">
    <source>
        <dbReference type="WBParaSite" id="maker-uti_cns_0002973-snap-gene-0.27-mRNA-1"/>
    </source>
</evidence>
<dbReference type="Gene3D" id="3.90.550.20">
    <property type="match status" value="1"/>
</dbReference>
<dbReference type="WBParaSite" id="maker-uti_cns_0002973-snap-gene-0.27-mRNA-1">
    <property type="protein sequence ID" value="maker-uti_cns_0002973-snap-gene-0.27-mRNA-1"/>
    <property type="gene ID" value="maker-uti_cns_0002973-snap-gene-0.27"/>
</dbReference>
<proteinExistence type="predicted"/>
<reference evidence="2 3" key="1">
    <citation type="submission" date="2016-11" db="UniProtKB">
        <authorList>
            <consortium name="WormBaseParasite"/>
        </authorList>
    </citation>
    <scope>IDENTIFICATION</scope>
</reference>
<organism evidence="1 4">
    <name type="scientific">Macrostomum lignano</name>
    <dbReference type="NCBI Taxonomy" id="282301"/>
    <lineage>
        <taxon>Eukaryota</taxon>
        <taxon>Metazoa</taxon>
        <taxon>Spiralia</taxon>
        <taxon>Lophotrochozoa</taxon>
        <taxon>Platyhelminthes</taxon>
        <taxon>Rhabditophora</taxon>
        <taxon>Macrostomorpha</taxon>
        <taxon>Macrostomida</taxon>
        <taxon>Macrostomidae</taxon>
        <taxon>Macrostomum</taxon>
    </lineage>
</organism>